<keyword evidence="6 7" id="KW-0539">Nucleus</keyword>
<comment type="similarity">
    <text evidence="3 7">Belongs to the universal ribosomal protein uL10 family.</text>
</comment>
<dbReference type="GO" id="GO:0006364">
    <property type="term" value="P:rRNA processing"/>
    <property type="evidence" value="ECO:0007669"/>
    <property type="project" value="TreeGrafter"/>
</dbReference>
<evidence type="ECO:0000256" key="1">
    <source>
        <dbReference type="ARBA" id="ARBA00002200"/>
    </source>
</evidence>
<dbReference type="InterPro" id="IPR033867">
    <property type="entry name" value="Mrt4"/>
</dbReference>
<dbReference type="SUPFAM" id="SSF160369">
    <property type="entry name" value="Ribosomal protein L10-like"/>
    <property type="match status" value="1"/>
</dbReference>
<dbReference type="InterPro" id="IPR043164">
    <property type="entry name" value="Ribosomal_uL10-like_insert_sf"/>
</dbReference>
<dbReference type="AlphaFoldDB" id="A0A7S0KD29"/>
<keyword evidence="5 7" id="KW-0963">Cytoplasm</keyword>
<dbReference type="InterPro" id="IPR043141">
    <property type="entry name" value="Ribosomal_uL10-like_sf"/>
</dbReference>
<sequence>MPKSRRDKVIALTQTKKKDREWKGGLIEQIREALEQYQSVFVFRCANLRNNAFKELKATLADSSRFFMGSNKVMQVALGKGPEDEQRDGLHKLAEHVRGHAGVVFTNLTKEDVESAMAKYEVSDYARTGTVSRETIVVEKGPVHGPHGGLMEHTMEPTLRKNGMPTKLNRGVIELLADHALCKEGEHISPQGAILLRLFGHELATFKMDLLCGWHDGGDFEVYEDAEDVDGDESMDGDDDRFKNDGISSSMMLPTELMHVESGAAVAKLARGKDEGSQGARGPARKAKKPAKGGRGR</sequence>
<dbReference type="InterPro" id="IPR001790">
    <property type="entry name" value="Ribosomal_uL10"/>
</dbReference>
<evidence type="ECO:0000259" key="9">
    <source>
        <dbReference type="Pfam" id="PF17777"/>
    </source>
</evidence>
<organism evidence="10">
    <name type="scientific">Micromonas pusilla</name>
    <name type="common">Picoplanktonic green alga</name>
    <name type="synonym">Chromulina pusilla</name>
    <dbReference type="NCBI Taxonomy" id="38833"/>
    <lineage>
        <taxon>Eukaryota</taxon>
        <taxon>Viridiplantae</taxon>
        <taxon>Chlorophyta</taxon>
        <taxon>Mamiellophyceae</taxon>
        <taxon>Mamiellales</taxon>
        <taxon>Mamiellaceae</taxon>
        <taxon>Micromonas</taxon>
    </lineage>
</organism>
<dbReference type="Gene3D" id="3.30.70.1730">
    <property type="match status" value="1"/>
</dbReference>
<comment type="subcellular location">
    <subcellularLocation>
        <location evidence="7">Cytoplasm</location>
    </subcellularLocation>
    <subcellularLocation>
        <location evidence="7">Nucleus</location>
        <location evidence="7">Nucleolus</location>
    </subcellularLocation>
</comment>
<evidence type="ECO:0000256" key="7">
    <source>
        <dbReference type="RuleBase" id="RU364039"/>
    </source>
</evidence>
<evidence type="ECO:0000256" key="8">
    <source>
        <dbReference type="SAM" id="MobiDB-lite"/>
    </source>
</evidence>
<dbReference type="GO" id="GO:0030687">
    <property type="term" value="C:preribosome, large subunit precursor"/>
    <property type="evidence" value="ECO:0007669"/>
    <property type="project" value="TreeGrafter"/>
</dbReference>
<proteinExistence type="inferred from homology"/>
<keyword evidence="7" id="KW-0690">Ribosome biogenesis</keyword>
<comment type="function">
    <text evidence="2 7">Component of the ribosome assembly machinery. Nuclear paralog of the ribosomal protein P0, it binds pre-60S subunits at an early stage of assembly in the nucleolus, and is replaced by P0 in cytoplasmic pre-60S subunits and mature 80S ribosomes.</text>
</comment>
<feature type="region of interest" description="Disordered" evidence="8">
    <location>
        <begin position="268"/>
        <end position="297"/>
    </location>
</feature>
<dbReference type="Pfam" id="PF17777">
    <property type="entry name" value="RL10P_insert"/>
    <property type="match status" value="1"/>
</dbReference>
<feature type="domain" description="Large ribosomal subunit protein uL10-like insertion" evidence="9">
    <location>
        <begin position="126"/>
        <end position="200"/>
    </location>
</feature>
<evidence type="ECO:0000256" key="2">
    <source>
        <dbReference type="ARBA" id="ARBA00004046"/>
    </source>
</evidence>
<dbReference type="PANTHER" id="PTHR45841">
    <property type="entry name" value="MRNA TURNOVER PROTEIN 4 MRTO4"/>
    <property type="match status" value="1"/>
</dbReference>
<dbReference type="Pfam" id="PF00466">
    <property type="entry name" value="Ribosomal_L10"/>
    <property type="match status" value="1"/>
</dbReference>
<dbReference type="CDD" id="cd05796">
    <property type="entry name" value="Ribosomal_P0_like"/>
    <property type="match status" value="1"/>
</dbReference>
<dbReference type="FunFam" id="3.30.70.1730:FF:000005">
    <property type="entry name" value="Ribosome assembly factor mrt4"/>
    <property type="match status" value="1"/>
</dbReference>
<gene>
    <name evidence="10" type="ORF">MSP1404_LOCUS1173</name>
</gene>
<dbReference type="InterPro" id="IPR040637">
    <property type="entry name" value="Ribosomal_uL10-like_insert"/>
</dbReference>
<dbReference type="PANTHER" id="PTHR45841:SF1">
    <property type="entry name" value="MRNA TURNOVER PROTEIN 4 HOMOLOG"/>
    <property type="match status" value="1"/>
</dbReference>
<dbReference type="GO" id="GO:0005737">
    <property type="term" value="C:cytoplasm"/>
    <property type="evidence" value="ECO:0007669"/>
    <property type="project" value="UniProtKB-SubCell"/>
</dbReference>
<comment type="subunit">
    <text evidence="4 7">Associates with the pre-60S ribosomal particle.</text>
</comment>
<evidence type="ECO:0000256" key="6">
    <source>
        <dbReference type="ARBA" id="ARBA00023242"/>
    </source>
</evidence>
<feature type="compositionally biased region" description="Basic residues" evidence="8">
    <location>
        <begin position="283"/>
        <end position="297"/>
    </location>
</feature>
<evidence type="ECO:0000256" key="3">
    <source>
        <dbReference type="ARBA" id="ARBA00008889"/>
    </source>
</evidence>
<dbReference type="GO" id="GO:0003723">
    <property type="term" value="F:RNA binding"/>
    <property type="evidence" value="ECO:0007669"/>
    <property type="project" value="TreeGrafter"/>
</dbReference>
<dbReference type="FunFam" id="3.90.105.20:FF:000003">
    <property type="entry name" value="Ribosome assembly factor mrt4"/>
    <property type="match status" value="1"/>
</dbReference>
<protein>
    <recommendedName>
        <fullName evidence="7">Ribosome assembly factor mrt4</fullName>
    </recommendedName>
</protein>
<evidence type="ECO:0000256" key="4">
    <source>
        <dbReference type="ARBA" id="ARBA00011117"/>
    </source>
</evidence>
<evidence type="ECO:0000256" key="5">
    <source>
        <dbReference type="ARBA" id="ARBA00022490"/>
    </source>
</evidence>
<dbReference type="GO" id="GO:0000027">
    <property type="term" value="P:ribosomal large subunit assembly"/>
    <property type="evidence" value="ECO:0007669"/>
    <property type="project" value="InterPro"/>
</dbReference>
<evidence type="ECO:0000313" key="10">
    <source>
        <dbReference type="EMBL" id="CAD8577376.1"/>
    </source>
</evidence>
<dbReference type="InterPro" id="IPR051742">
    <property type="entry name" value="Ribosome_Assembly_uL10"/>
</dbReference>
<dbReference type="GO" id="GO:0000956">
    <property type="term" value="P:nuclear-transcribed mRNA catabolic process"/>
    <property type="evidence" value="ECO:0007669"/>
    <property type="project" value="TreeGrafter"/>
</dbReference>
<dbReference type="EMBL" id="HBEV01001471">
    <property type="protein sequence ID" value="CAD8577376.1"/>
    <property type="molecule type" value="Transcribed_RNA"/>
</dbReference>
<dbReference type="GO" id="GO:0005730">
    <property type="term" value="C:nucleolus"/>
    <property type="evidence" value="ECO:0007669"/>
    <property type="project" value="UniProtKB-SubCell"/>
</dbReference>
<name>A0A7S0KD29_MICPS</name>
<reference evidence="10" key="1">
    <citation type="submission" date="2021-01" db="EMBL/GenBank/DDBJ databases">
        <authorList>
            <person name="Corre E."/>
            <person name="Pelletier E."/>
            <person name="Niang G."/>
            <person name="Scheremetjew M."/>
            <person name="Finn R."/>
            <person name="Kale V."/>
            <person name="Holt S."/>
            <person name="Cochrane G."/>
            <person name="Meng A."/>
            <person name="Brown T."/>
            <person name="Cohen L."/>
        </authorList>
    </citation>
    <scope>NUCLEOTIDE SEQUENCE</scope>
    <source>
        <strain evidence="10">CCMP494</strain>
    </source>
</reference>
<comment type="function">
    <text evidence="1">Ribosomal protein P0 is the functional equivalent of E.coli protein L10.</text>
</comment>
<dbReference type="Gene3D" id="3.90.105.20">
    <property type="match status" value="1"/>
</dbReference>
<accession>A0A7S0KD29</accession>